<proteinExistence type="predicted"/>
<evidence type="ECO:0000313" key="3">
    <source>
        <dbReference type="EMBL" id="PMD05023.1"/>
    </source>
</evidence>
<feature type="compositionally biased region" description="Pro residues" evidence="1">
    <location>
        <begin position="1"/>
        <end position="19"/>
    </location>
</feature>
<dbReference type="Proteomes" id="UP000235598">
    <property type="component" value="Unassembled WGS sequence"/>
</dbReference>
<dbReference type="OrthoDB" id="9965901at2"/>
<protein>
    <submittedName>
        <fullName evidence="3">Uncharacterized protein</fullName>
    </submittedName>
</protein>
<feature type="compositionally biased region" description="Polar residues" evidence="1">
    <location>
        <begin position="34"/>
        <end position="56"/>
    </location>
</feature>
<feature type="compositionally biased region" description="Basic residues" evidence="1">
    <location>
        <begin position="66"/>
        <end position="85"/>
    </location>
</feature>
<feature type="region of interest" description="Disordered" evidence="1">
    <location>
        <begin position="1"/>
        <end position="90"/>
    </location>
</feature>
<evidence type="ECO:0000313" key="4">
    <source>
        <dbReference type="Proteomes" id="UP000235598"/>
    </source>
</evidence>
<comment type="caution">
    <text evidence="3">The sequence shown here is derived from an EMBL/GenBank/DDBJ whole genome shotgun (WGS) entry which is preliminary data.</text>
</comment>
<feature type="transmembrane region" description="Helical" evidence="2">
    <location>
        <begin position="93"/>
        <end position="112"/>
    </location>
</feature>
<dbReference type="EMBL" id="PNHK01000003">
    <property type="protein sequence ID" value="PMD05023.1"/>
    <property type="molecule type" value="Genomic_DNA"/>
</dbReference>
<keyword evidence="2" id="KW-0812">Transmembrane</keyword>
<organism evidence="3 4">
    <name type="scientific">Brevibacterium paucivorans</name>
    <dbReference type="NCBI Taxonomy" id="170994"/>
    <lineage>
        <taxon>Bacteria</taxon>
        <taxon>Bacillati</taxon>
        <taxon>Actinomycetota</taxon>
        <taxon>Actinomycetes</taxon>
        <taxon>Micrococcales</taxon>
        <taxon>Brevibacteriaceae</taxon>
        <taxon>Brevibacterium</taxon>
    </lineage>
</organism>
<evidence type="ECO:0000256" key="2">
    <source>
        <dbReference type="SAM" id="Phobius"/>
    </source>
</evidence>
<keyword evidence="2" id="KW-1133">Transmembrane helix</keyword>
<reference evidence="3 4" key="1">
    <citation type="submission" date="2017-09" db="EMBL/GenBank/DDBJ databases">
        <title>Bacterial strain isolated from the female urinary microbiota.</title>
        <authorList>
            <person name="Thomas-White K."/>
            <person name="Kumar N."/>
            <person name="Forster S."/>
            <person name="Putonti C."/>
            <person name="Lawley T."/>
            <person name="Wolfe A.J."/>
        </authorList>
    </citation>
    <scope>NUCLEOTIDE SEQUENCE [LARGE SCALE GENOMIC DNA]</scope>
    <source>
        <strain evidence="3 4">UMB1301</strain>
    </source>
</reference>
<name>A0A2N6VLX4_9MICO</name>
<gene>
    <name evidence="3" type="ORF">CJ199_07960</name>
</gene>
<evidence type="ECO:0000256" key="1">
    <source>
        <dbReference type="SAM" id="MobiDB-lite"/>
    </source>
</evidence>
<feature type="compositionally biased region" description="Low complexity" evidence="1">
    <location>
        <begin position="20"/>
        <end position="33"/>
    </location>
</feature>
<dbReference type="RefSeq" id="WP_102238964.1">
    <property type="nucleotide sequence ID" value="NZ_PNHK01000003.1"/>
</dbReference>
<dbReference type="AlphaFoldDB" id="A0A2N6VLX4"/>
<keyword evidence="2" id="KW-0472">Membrane</keyword>
<accession>A0A2N6VLX4</accession>
<sequence>MKSPQIPPKPVAPPKPQKPPVAKSSDAGGSADAQTTQKTGGAQGSENPWLNPQPSRTPEGGGTGKTSKRVGAKRRRTKRKKKRERKPVNVPKMGWYLFAITMLGAVFVTLAVG</sequence>